<dbReference type="InterPro" id="IPR012816">
    <property type="entry name" value="NADAR"/>
</dbReference>
<name>A0ABR4C8X8_9HELO</name>
<dbReference type="Pfam" id="PF08719">
    <property type="entry name" value="NADAR"/>
    <property type="match status" value="1"/>
</dbReference>
<dbReference type="InterPro" id="IPR037238">
    <property type="entry name" value="YbiA-like_sf"/>
</dbReference>
<sequence length="196" mass="21639">MSSPLPIPNMDAATIAAGNLPVKRTPAHIYFFGYSGPDPEVCFQQWYPSPFTDSELTVDSGNGETSSPSFKTSEHYMMYCKAMLFGDEITAKKILEAEGPGEAKALGRVAGPFDQQKWDSSCDAIVEQGNFLKFSQNPALRDILLSTGDKVIVEASPSDRIWGVGFDAEHAEGREEEWGQNKLGEALMRVRRRLRS</sequence>
<evidence type="ECO:0000313" key="2">
    <source>
        <dbReference type="EMBL" id="KAL2065719.1"/>
    </source>
</evidence>
<evidence type="ECO:0000259" key="1">
    <source>
        <dbReference type="Pfam" id="PF08719"/>
    </source>
</evidence>
<evidence type="ECO:0000313" key="3">
    <source>
        <dbReference type="Proteomes" id="UP001595075"/>
    </source>
</evidence>
<dbReference type="Gene3D" id="1.10.357.40">
    <property type="entry name" value="YbiA-like"/>
    <property type="match status" value="1"/>
</dbReference>
<proteinExistence type="predicted"/>
<organism evidence="2 3">
    <name type="scientific">Oculimacula yallundae</name>
    <dbReference type="NCBI Taxonomy" id="86028"/>
    <lineage>
        <taxon>Eukaryota</taxon>
        <taxon>Fungi</taxon>
        <taxon>Dikarya</taxon>
        <taxon>Ascomycota</taxon>
        <taxon>Pezizomycotina</taxon>
        <taxon>Leotiomycetes</taxon>
        <taxon>Helotiales</taxon>
        <taxon>Ploettnerulaceae</taxon>
        <taxon>Oculimacula</taxon>
    </lineage>
</organism>
<reference evidence="2 3" key="1">
    <citation type="journal article" date="2024" name="Commun. Biol.">
        <title>Comparative genomic analysis of thermophilic fungi reveals convergent evolutionary adaptations and gene losses.</title>
        <authorList>
            <person name="Steindorff A.S."/>
            <person name="Aguilar-Pontes M.V."/>
            <person name="Robinson A.J."/>
            <person name="Andreopoulos B."/>
            <person name="LaButti K."/>
            <person name="Kuo A."/>
            <person name="Mondo S."/>
            <person name="Riley R."/>
            <person name="Otillar R."/>
            <person name="Haridas S."/>
            <person name="Lipzen A."/>
            <person name="Grimwood J."/>
            <person name="Schmutz J."/>
            <person name="Clum A."/>
            <person name="Reid I.D."/>
            <person name="Moisan M.C."/>
            <person name="Butler G."/>
            <person name="Nguyen T.T.M."/>
            <person name="Dewar K."/>
            <person name="Conant G."/>
            <person name="Drula E."/>
            <person name="Henrissat B."/>
            <person name="Hansel C."/>
            <person name="Singer S."/>
            <person name="Hutchinson M.I."/>
            <person name="de Vries R.P."/>
            <person name="Natvig D.O."/>
            <person name="Powell A.J."/>
            <person name="Tsang A."/>
            <person name="Grigoriev I.V."/>
        </authorList>
    </citation>
    <scope>NUCLEOTIDE SEQUENCE [LARGE SCALE GENOMIC DNA]</scope>
    <source>
        <strain evidence="2 3">CBS 494.80</strain>
    </source>
</reference>
<dbReference type="EMBL" id="JAZHXI010000012">
    <property type="protein sequence ID" value="KAL2065719.1"/>
    <property type="molecule type" value="Genomic_DNA"/>
</dbReference>
<accession>A0ABR4C8X8</accession>
<dbReference type="SUPFAM" id="SSF143990">
    <property type="entry name" value="YbiA-like"/>
    <property type="match status" value="1"/>
</dbReference>
<dbReference type="Proteomes" id="UP001595075">
    <property type="component" value="Unassembled WGS sequence"/>
</dbReference>
<dbReference type="CDD" id="cd15457">
    <property type="entry name" value="NADAR"/>
    <property type="match status" value="1"/>
</dbReference>
<gene>
    <name evidence="2" type="ORF">VTL71DRAFT_3389</name>
</gene>
<comment type="caution">
    <text evidence="2">The sequence shown here is derived from an EMBL/GenBank/DDBJ whole genome shotgun (WGS) entry which is preliminary data.</text>
</comment>
<protein>
    <recommendedName>
        <fullName evidence="1">NADAR domain-containing protein</fullName>
    </recommendedName>
</protein>
<feature type="domain" description="NADAR" evidence="1">
    <location>
        <begin position="36"/>
        <end position="195"/>
    </location>
</feature>
<keyword evidence="3" id="KW-1185">Reference proteome</keyword>
<dbReference type="NCBIfam" id="TIGR02464">
    <property type="entry name" value="ribofla_fusion"/>
    <property type="match status" value="1"/>
</dbReference>